<evidence type="ECO:0000313" key="12">
    <source>
        <dbReference type="EMBL" id="KAF8714921.1"/>
    </source>
</evidence>
<keyword evidence="13" id="KW-1185">Reference proteome</keyword>
<dbReference type="NCBIfam" id="TIGR00879">
    <property type="entry name" value="SP"/>
    <property type="match status" value="1"/>
</dbReference>
<protein>
    <recommendedName>
        <fullName evidence="11">Major facilitator superfamily (MFS) profile domain-containing protein</fullName>
    </recommendedName>
</protein>
<feature type="transmembrane region" description="Helical" evidence="10">
    <location>
        <begin position="20"/>
        <end position="40"/>
    </location>
</feature>
<name>A0A835C7F8_9POAL</name>
<comment type="subcellular location">
    <subcellularLocation>
        <location evidence="1">Membrane</location>
        <topology evidence="1">Multi-pass membrane protein</topology>
    </subcellularLocation>
</comment>
<evidence type="ECO:0000256" key="7">
    <source>
        <dbReference type="ARBA" id="ARBA00022989"/>
    </source>
</evidence>
<feature type="transmembrane region" description="Helical" evidence="10">
    <location>
        <begin position="316"/>
        <end position="336"/>
    </location>
</feature>
<feature type="transmembrane region" description="Helical" evidence="10">
    <location>
        <begin position="160"/>
        <end position="181"/>
    </location>
</feature>
<dbReference type="AlphaFoldDB" id="A0A835C7F8"/>
<accession>A0A835C7F8</accession>
<sequence>MPGGVVVPSDGPAADYGGGLTLSVFLTCLVAASGGLIFGYDIGISGGVSEMEPFLKRFFPHILKRMDEAKKGNEYCIYDSQALAAFTSSLYVAAAVASLVASRVTKALGRQAIMLIGGALFFSGAALTGTAVNLSMLIIGREKNGVGAAAPLFLAEISPPLWRGVLTAGIQFFLTLGILIANLINYASARHPWGWRLSLGLAGAPAAAIFLGALFLTDTPSSLVMRGRSDRARAALLRVRGPDADVDAELEDIAKAVEAAARHQSEDGAFRRMATRRGYRPHLVFAVAVPVFTQLTGVIVLSFFSPLVFRTVGFGSNAALMGAVVLGAVNLGAQILSTPVIDRYGRKVLFMAGGVQMMVCQLAIAWIMVAKLGKSGEATMARPYAVAVLVLTCLHSAGFGTSWGPLGWVVPSEIFPVDIRSLGQAMNVSISLGLAFVQTQTFLAMLCRFKYATFAYYAAWVAVMTVFVAVFLLETKGVPLESMGTVWVKHWYWKRSPFSSSKSLISDIILGETNMKFSCIPLSETGIRTQVYPPISPPVSLFSSGQRRRLLRVFACSGQRRLLRVLACSEQPRHRLRVLACSDLRAALLPSAQVVENTRDGFLFLV</sequence>
<keyword evidence="3 9" id="KW-0813">Transport</keyword>
<feature type="transmembrane region" description="Helical" evidence="10">
    <location>
        <begin position="82"/>
        <end position="101"/>
    </location>
</feature>
<dbReference type="Gene3D" id="1.20.1250.20">
    <property type="entry name" value="MFS general substrate transporter like domains"/>
    <property type="match status" value="1"/>
</dbReference>
<dbReference type="InterPro" id="IPR044778">
    <property type="entry name" value="MFS_STP/MST-like_plant"/>
</dbReference>
<evidence type="ECO:0000256" key="2">
    <source>
        <dbReference type="ARBA" id="ARBA00010992"/>
    </source>
</evidence>
<dbReference type="PANTHER" id="PTHR23500:SF73">
    <property type="entry name" value="SUGAR TRANSPORT PROTEIN MST1"/>
    <property type="match status" value="1"/>
</dbReference>
<proteinExistence type="inferred from homology"/>
<feature type="transmembrane region" description="Helical" evidence="10">
    <location>
        <begin position="384"/>
        <end position="406"/>
    </location>
</feature>
<dbReference type="Pfam" id="PF00083">
    <property type="entry name" value="Sugar_tr"/>
    <property type="match status" value="1"/>
</dbReference>
<evidence type="ECO:0000256" key="3">
    <source>
        <dbReference type="ARBA" id="ARBA00022448"/>
    </source>
</evidence>
<feature type="transmembrane region" description="Helical" evidence="10">
    <location>
        <begin position="348"/>
        <end position="372"/>
    </location>
</feature>
<dbReference type="GO" id="GO:0016020">
    <property type="term" value="C:membrane"/>
    <property type="evidence" value="ECO:0007669"/>
    <property type="project" value="UniProtKB-SubCell"/>
</dbReference>
<feature type="transmembrane region" description="Helical" evidence="10">
    <location>
        <begin position="454"/>
        <end position="473"/>
    </location>
</feature>
<evidence type="ECO:0000313" key="13">
    <source>
        <dbReference type="Proteomes" id="UP000636709"/>
    </source>
</evidence>
<dbReference type="InterPro" id="IPR003663">
    <property type="entry name" value="Sugar/inositol_transpt"/>
</dbReference>
<keyword evidence="8 10" id="KW-0472">Membrane</keyword>
<reference evidence="12" key="1">
    <citation type="submission" date="2020-07" db="EMBL/GenBank/DDBJ databases">
        <title>Genome sequence and genetic diversity analysis of an under-domesticated orphan crop, white fonio (Digitaria exilis).</title>
        <authorList>
            <person name="Bennetzen J.L."/>
            <person name="Chen S."/>
            <person name="Ma X."/>
            <person name="Wang X."/>
            <person name="Yssel A.E.J."/>
            <person name="Chaluvadi S.R."/>
            <person name="Johnson M."/>
            <person name="Gangashetty P."/>
            <person name="Hamidou F."/>
            <person name="Sanogo M.D."/>
            <person name="Zwaenepoel A."/>
            <person name="Wallace J."/>
            <person name="Van De Peer Y."/>
            <person name="Van Deynze A."/>
        </authorList>
    </citation>
    <scope>NUCLEOTIDE SEQUENCE</scope>
    <source>
        <tissue evidence="12">Leaves</tissue>
    </source>
</reference>
<evidence type="ECO:0000259" key="11">
    <source>
        <dbReference type="PROSITE" id="PS50850"/>
    </source>
</evidence>
<dbReference type="FunFam" id="1.20.1250.20:FF:000002">
    <property type="entry name" value="Sugar transport protein 13"/>
    <property type="match status" value="1"/>
</dbReference>
<dbReference type="GO" id="GO:0015145">
    <property type="term" value="F:monosaccharide transmembrane transporter activity"/>
    <property type="evidence" value="ECO:0007669"/>
    <property type="project" value="InterPro"/>
</dbReference>
<dbReference type="CDD" id="cd17361">
    <property type="entry name" value="MFS_STP"/>
    <property type="match status" value="1"/>
</dbReference>
<evidence type="ECO:0000256" key="4">
    <source>
        <dbReference type="ARBA" id="ARBA00022597"/>
    </source>
</evidence>
<keyword evidence="4" id="KW-0762">Sugar transport</keyword>
<feature type="transmembrane region" description="Helical" evidence="10">
    <location>
        <begin position="113"/>
        <end position="140"/>
    </location>
</feature>
<dbReference type="PRINTS" id="PR00171">
    <property type="entry name" value="SUGRTRNSPORT"/>
</dbReference>
<comment type="similarity">
    <text evidence="2 9">Belongs to the major facilitator superfamily. Sugar transporter (TC 2.A.1.1) family.</text>
</comment>
<dbReference type="InterPro" id="IPR036259">
    <property type="entry name" value="MFS_trans_sf"/>
</dbReference>
<dbReference type="SUPFAM" id="SSF103473">
    <property type="entry name" value="MFS general substrate transporter"/>
    <property type="match status" value="1"/>
</dbReference>
<keyword evidence="5 10" id="KW-0812">Transmembrane</keyword>
<evidence type="ECO:0000256" key="6">
    <source>
        <dbReference type="ARBA" id="ARBA00022847"/>
    </source>
</evidence>
<dbReference type="InterPro" id="IPR005828">
    <property type="entry name" value="MFS_sugar_transport-like"/>
</dbReference>
<dbReference type="GO" id="GO:0015293">
    <property type="term" value="F:symporter activity"/>
    <property type="evidence" value="ECO:0007669"/>
    <property type="project" value="UniProtKB-KW"/>
</dbReference>
<evidence type="ECO:0000256" key="10">
    <source>
        <dbReference type="SAM" id="Phobius"/>
    </source>
</evidence>
<feature type="transmembrane region" description="Helical" evidence="10">
    <location>
        <begin position="283"/>
        <end position="304"/>
    </location>
</feature>
<comment type="caution">
    <text evidence="12">The sequence shown here is derived from an EMBL/GenBank/DDBJ whole genome shotgun (WGS) entry which is preliminary data.</text>
</comment>
<dbReference type="EMBL" id="JACEFO010001734">
    <property type="protein sequence ID" value="KAF8714921.1"/>
    <property type="molecule type" value="Genomic_DNA"/>
</dbReference>
<dbReference type="Proteomes" id="UP000636709">
    <property type="component" value="Unassembled WGS sequence"/>
</dbReference>
<evidence type="ECO:0000256" key="9">
    <source>
        <dbReference type="RuleBase" id="RU003346"/>
    </source>
</evidence>
<dbReference type="PROSITE" id="PS50850">
    <property type="entry name" value="MFS"/>
    <property type="match status" value="1"/>
</dbReference>
<feature type="transmembrane region" description="Helical" evidence="10">
    <location>
        <begin position="193"/>
        <end position="216"/>
    </location>
</feature>
<dbReference type="InterPro" id="IPR020846">
    <property type="entry name" value="MFS_dom"/>
</dbReference>
<organism evidence="12 13">
    <name type="scientific">Digitaria exilis</name>
    <dbReference type="NCBI Taxonomy" id="1010633"/>
    <lineage>
        <taxon>Eukaryota</taxon>
        <taxon>Viridiplantae</taxon>
        <taxon>Streptophyta</taxon>
        <taxon>Embryophyta</taxon>
        <taxon>Tracheophyta</taxon>
        <taxon>Spermatophyta</taxon>
        <taxon>Magnoliopsida</taxon>
        <taxon>Liliopsida</taxon>
        <taxon>Poales</taxon>
        <taxon>Poaceae</taxon>
        <taxon>PACMAD clade</taxon>
        <taxon>Panicoideae</taxon>
        <taxon>Panicodae</taxon>
        <taxon>Paniceae</taxon>
        <taxon>Anthephorinae</taxon>
        <taxon>Digitaria</taxon>
    </lineage>
</organism>
<evidence type="ECO:0000256" key="5">
    <source>
        <dbReference type="ARBA" id="ARBA00022692"/>
    </source>
</evidence>
<keyword evidence="6" id="KW-0769">Symport</keyword>
<gene>
    <name evidence="12" type="ORF">HU200_027459</name>
</gene>
<evidence type="ECO:0000256" key="1">
    <source>
        <dbReference type="ARBA" id="ARBA00004141"/>
    </source>
</evidence>
<feature type="domain" description="Major facilitator superfamily (MFS) profile" evidence="11">
    <location>
        <begin position="27"/>
        <end position="476"/>
    </location>
</feature>
<dbReference type="OrthoDB" id="5296287at2759"/>
<evidence type="ECO:0000256" key="8">
    <source>
        <dbReference type="ARBA" id="ARBA00023136"/>
    </source>
</evidence>
<dbReference type="PANTHER" id="PTHR23500">
    <property type="entry name" value="SOLUTE CARRIER FAMILY 2, FACILITATED GLUCOSE TRANSPORTER"/>
    <property type="match status" value="1"/>
</dbReference>
<keyword evidence="7 10" id="KW-1133">Transmembrane helix</keyword>
<dbReference type="InterPro" id="IPR045262">
    <property type="entry name" value="STP/PLT_plant"/>
</dbReference>